<dbReference type="RefSeq" id="WP_110389622.1">
    <property type="nucleotide sequence ID" value="NZ_QJKI01000002.1"/>
</dbReference>
<accession>A0A318KWR2</accession>
<gene>
    <name evidence="1" type="ORF">DFR34_102158</name>
</gene>
<reference evidence="1 2" key="1">
    <citation type="submission" date="2018-05" db="EMBL/GenBank/DDBJ databases">
        <title>Genomic Encyclopedia of Type Strains, Phase IV (KMG-IV): sequencing the most valuable type-strain genomes for metagenomic binning, comparative biology and taxonomic classification.</title>
        <authorList>
            <person name="Goeker M."/>
        </authorList>
    </citation>
    <scope>NUCLEOTIDE SEQUENCE [LARGE SCALE GENOMIC DNA]</scope>
    <source>
        <strain evidence="1 2">DSM 29661</strain>
    </source>
</reference>
<evidence type="ECO:0000313" key="1">
    <source>
        <dbReference type="EMBL" id="PXX81318.1"/>
    </source>
</evidence>
<sequence>MAQADSLFALACQQANLTAQPGKQAMKGAERDRMALEGNGRWTHSVDLDGAHAKSEAQSPRWDYGLGLRRQGAAECAVWVEPHPANSTGEVEKMLAKLRWLQDKLKQPAYAKLAALTQDASQQNLPVYVWLCSGGCTIRPGTREARLLAKAGLHGPRRQLKL</sequence>
<comment type="caution">
    <text evidence="1">The sequence shown here is derived from an EMBL/GenBank/DDBJ whole genome shotgun (WGS) entry which is preliminary data.</text>
</comment>
<dbReference type="EMBL" id="QJKI01000002">
    <property type="protein sequence ID" value="PXX81318.1"/>
    <property type="molecule type" value="Genomic_DNA"/>
</dbReference>
<dbReference type="AlphaFoldDB" id="A0A318KWR2"/>
<dbReference type="Proteomes" id="UP000247555">
    <property type="component" value="Unassembled WGS sequence"/>
</dbReference>
<keyword evidence="2" id="KW-1185">Reference proteome</keyword>
<organism evidence="1 2">
    <name type="scientific">Rivihabitans pingtungensis</name>
    <dbReference type="NCBI Taxonomy" id="1054498"/>
    <lineage>
        <taxon>Bacteria</taxon>
        <taxon>Pseudomonadati</taxon>
        <taxon>Pseudomonadota</taxon>
        <taxon>Betaproteobacteria</taxon>
        <taxon>Neisseriales</taxon>
        <taxon>Aquaspirillaceae</taxon>
        <taxon>Rivihabitans</taxon>
    </lineage>
</organism>
<dbReference type="OrthoDB" id="9128857at2"/>
<proteinExistence type="predicted"/>
<evidence type="ECO:0000313" key="2">
    <source>
        <dbReference type="Proteomes" id="UP000247555"/>
    </source>
</evidence>
<protein>
    <submittedName>
        <fullName evidence="1">Uncharacterized protein</fullName>
    </submittedName>
</protein>
<name>A0A318KWR2_9NEIS</name>